<dbReference type="RefSeq" id="WP_121576070.1">
    <property type="nucleotide sequence ID" value="NZ_MJLZ01000041.1"/>
</dbReference>
<keyword evidence="6 9" id="KW-0812">Transmembrane</keyword>
<evidence type="ECO:0000256" key="2">
    <source>
        <dbReference type="ARBA" id="ARBA00007069"/>
    </source>
</evidence>
<dbReference type="PANTHER" id="PTHR42929">
    <property type="entry name" value="INNER MEMBRANE ABC TRANSPORTER PERMEASE PROTEIN YDCU-RELATED-RELATED"/>
    <property type="match status" value="1"/>
</dbReference>
<name>A0A421DKT0_9GAMM</name>
<organism evidence="11 12">
    <name type="scientific">Brenneria alni</name>
    <dbReference type="NCBI Taxonomy" id="71656"/>
    <lineage>
        <taxon>Bacteria</taxon>
        <taxon>Pseudomonadati</taxon>
        <taxon>Pseudomonadota</taxon>
        <taxon>Gammaproteobacteria</taxon>
        <taxon>Enterobacterales</taxon>
        <taxon>Pectobacteriaceae</taxon>
        <taxon>Brenneria</taxon>
    </lineage>
</organism>
<comment type="caution">
    <text evidence="11">The sequence shown here is derived from an EMBL/GenBank/DDBJ whole genome shotgun (WGS) entry which is preliminary data.</text>
</comment>
<keyword evidence="5" id="KW-0997">Cell inner membrane</keyword>
<evidence type="ECO:0000259" key="10">
    <source>
        <dbReference type="PROSITE" id="PS50928"/>
    </source>
</evidence>
<evidence type="ECO:0000256" key="1">
    <source>
        <dbReference type="ARBA" id="ARBA00004429"/>
    </source>
</evidence>
<reference evidence="11 12" key="1">
    <citation type="submission" date="2016-09" db="EMBL/GenBank/DDBJ databases">
        <authorList>
            <person name="Doonan J."/>
            <person name="Pachebat J.A."/>
            <person name="Golyshin P.N."/>
            <person name="Denman S."/>
            <person name="Mcdonald J.E."/>
        </authorList>
    </citation>
    <scope>NUCLEOTIDE SEQUENCE [LARGE SCALE GENOMIC DNA]</scope>
    <source>
        <strain evidence="11 12">NCPPB 3934</strain>
    </source>
</reference>
<feature type="transmembrane region" description="Helical" evidence="9">
    <location>
        <begin position="98"/>
        <end position="124"/>
    </location>
</feature>
<feature type="transmembrane region" description="Helical" evidence="9">
    <location>
        <begin position="144"/>
        <end position="171"/>
    </location>
</feature>
<comment type="subcellular location">
    <subcellularLocation>
        <location evidence="1">Cell inner membrane</location>
        <topology evidence="1">Multi-pass membrane protein</topology>
    </subcellularLocation>
    <subcellularLocation>
        <location evidence="9">Cell membrane</location>
        <topology evidence="9">Multi-pass membrane protein</topology>
    </subcellularLocation>
</comment>
<dbReference type="Gene3D" id="1.10.3720.10">
    <property type="entry name" value="MetI-like"/>
    <property type="match status" value="1"/>
</dbReference>
<protein>
    <submittedName>
        <fullName evidence="11">ABC transporter permease</fullName>
    </submittedName>
</protein>
<gene>
    <name evidence="11" type="ORF">BIY29_15525</name>
</gene>
<keyword evidence="8 9" id="KW-0472">Membrane</keyword>
<dbReference type="GO" id="GO:0005886">
    <property type="term" value="C:plasma membrane"/>
    <property type="evidence" value="ECO:0007669"/>
    <property type="project" value="UniProtKB-SubCell"/>
</dbReference>
<evidence type="ECO:0000313" key="12">
    <source>
        <dbReference type="Proteomes" id="UP000285648"/>
    </source>
</evidence>
<dbReference type="AlphaFoldDB" id="A0A421DKT0"/>
<feature type="domain" description="ABC transmembrane type-1" evidence="10">
    <location>
        <begin position="63"/>
        <end position="269"/>
    </location>
</feature>
<evidence type="ECO:0000256" key="3">
    <source>
        <dbReference type="ARBA" id="ARBA00022448"/>
    </source>
</evidence>
<evidence type="ECO:0000256" key="5">
    <source>
        <dbReference type="ARBA" id="ARBA00022519"/>
    </source>
</evidence>
<feature type="transmembrane region" description="Helical" evidence="9">
    <location>
        <begin position="21"/>
        <end position="42"/>
    </location>
</feature>
<feature type="transmembrane region" description="Helical" evidence="9">
    <location>
        <begin position="192"/>
        <end position="225"/>
    </location>
</feature>
<keyword evidence="7 9" id="KW-1133">Transmembrane helix</keyword>
<evidence type="ECO:0000256" key="8">
    <source>
        <dbReference type="ARBA" id="ARBA00023136"/>
    </source>
</evidence>
<dbReference type="PROSITE" id="PS50928">
    <property type="entry name" value="ABC_TM1"/>
    <property type="match status" value="1"/>
</dbReference>
<evidence type="ECO:0000313" key="11">
    <source>
        <dbReference type="EMBL" id="RLM20318.1"/>
    </source>
</evidence>
<keyword evidence="4" id="KW-1003">Cell membrane</keyword>
<dbReference type="EMBL" id="MJLZ01000041">
    <property type="protein sequence ID" value="RLM20318.1"/>
    <property type="molecule type" value="Genomic_DNA"/>
</dbReference>
<dbReference type="CDD" id="cd06261">
    <property type="entry name" value="TM_PBP2"/>
    <property type="match status" value="1"/>
</dbReference>
<dbReference type="Pfam" id="PF00528">
    <property type="entry name" value="BPD_transp_1"/>
    <property type="match status" value="1"/>
</dbReference>
<accession>A0A421DKT0</accession>
<dbReference type="Proteomes" id="UP000285648">
    <property type="component" value="Unassembled WGS sequence"/>
</dbReference>
<evidence type="ECO:0000256" key="9">
    <source>
        <dbReference type="RuleBase" id="RU363032"/>
    </source>
</evidence>
<evidence type="ECO:0000256" key="4">
    <source>
        <dbReference type="ARBA" id="ARBA00022475"/>
    </source>
</evidence>
<proteinExistence type="inferred from homology"/>
<keyword evidence="12" id="KW-1185">Reference proteome</keyword>
<dbReference type="InterPro" id="IPR035906">
    <property type="entry name" value="MetI-like_sf"/>
</dbReference>
<keyword evidence="3 9" id="KW-0813">Transport</keyword>
<dbReference type="GO" id="GO:0055085">
    <property type="term" value="P:transmembrane transport"/>
    <property type="evidence" value="ECO:0007669"/>
    <property type="project" value="InterPro"/>
</dbReference>
<feature type="transmembrane region" description="Helical" evidence="9">
    <location>
        <begin position="62"/>
        <end position="86"/>
    </location>
</feature>
<dbReference type="PANTHER" id="PTHR42929:SF5">
    <property type="entry name" value="ABC TRANSPORTER PERMEASE PROTEIN"/>
    <property type="match status" value="1"/>
</dbReference>
<evidence type="ECO:0000256" key="6">
    <source>
        <dbReference type="ARBA" id="ARBA00022692"/>
    </source>
</evidence>
<dbReference type="SUPFAM" id="SSF161098">
    <property type="entry name" value="MetI-like"/>
    <property type="match status" value="1"/>
</dbReference>
<dbReference type="InterPro" id="IPR000515">
    <property type="entry name" value="MetI-like"/>
</dbReference>
<sequence>MSMSIPSRRNWKPWLLLAPSLLALLVFFIYPLINMLSVSVYSPDFTWQHYLRIIHEPVWLNVLWITLRISLWVTLSTLLLGYPLAWVLARLKPRTANIFLIVVIIPYFTSVLVRTYAWMVLLGTEGIVNQLLIAIGLLTEPLKLMYTSTGVLIGMTYILLPYMILALYSVMRGIDLGLLSAAESLGASRRRAFWRIVVPLSLPGVAAGGLLVFILSLGFFITPALMGGPQQTMISMVIESQIETYFDWGFGSALSSVLLVCTLLLFWLYQRLSGLERLFEAKS</sequence>
<dbReference type="OrthoDB" id="9807047at2"/>
<comment type="similarity">
    <text evidence="2">Belongs to the binding-protein-dependent transport system permease family. CysTW subfamily.</text>
</comment>
<feature type="transmembrane region" description="Helical" evidence="9">
    <location>
        <begin position="245"/>
        <end position="269"/>
    </location>
</feature>
<evidence type="ECO:0000256" key="7">
    <source>
        <dbReference type="ARBA" id="ARBA00022989"/>
    </source>
</evidence>